<keyword evidence="16" id="KW-1185">Reference proteome</keyword>
<dbReference type="PROSITE" id="PS50330">
    <property type="entry name" value="UIM"/>
    <property type="match status" value="1"/>
</dbReference>
<feature type="region of interest" description="Disordered" evidence="12">
    <location>
        <begin position="829"/>
        <end position="1059"/>
    </location>
</feature>
<evidence type="ECO:0000256" key="5">
    <source>
        <dbReference type="ARBA" id="ARBA00018978"/>
    </source>
</evidence>
<feature type="compositionally biased region" description="Basic and acidic residues" evidence="12">
    <location>
        <begin position="747"/>
        <end position="759"/>
    </location>
</feature>
<evidence type="ECO:0000256" key="9">
    <source>
        <dbReference type="ARBA" id="ARBA00022927"/>
    </source>
</evidence>
<dbReference type="InterPro" id="IPR003903">
    <property type="entry name" value="UIM_dom"/>
</dbReference>
<dbReference type="SUPFAM" id="SSF89009">
    <property type="entry name" value="GAT-like domain"/>
    <property type="match status" value="1"/>
</dbReference>
<feature type="region of interest" description="Disordered" evidence="12">
    <location>
        <begin position="533"/>
        <end position="570"/>
    </location>
</feature>
<dbReference type="CDD" id="cd16978">
    <property type="entry name" value="VHS_HSE1"/>
    <property type="match status" value="1"/>
</dbReference>
<feature type="region of interest" description="Disordered" evidence="12">
    <location>
        <begin position="594"/>
        <end position="705"/>
    </location>
</feature>
<evidence type="ECO:0000256" key="6">
    <source>
        <dbReference type="ARBA" id="ARBA00022443"/>
    </source>
</evidence>
<accession>A0ABQ8VUZ4</accession>
<feature type="region of interest" description="Disordered" evidence="12">
    <location>
        <begin position="747"/>
        <end position="813"/>
    </location>
</feature>
<dbReference type="CDD" id="cd21386">
    <property type="entry name" value="GAT_Hse1"/>
    <property type="match status" value="1"/>
</dbReference>
<dbReference type="PANTHER" id="PTHR45929">
    <property type="entry name" value="JAK PATHWAY SIGNAL TRANSDUCTION ADAPTOR MOLECULE"/>
    <property type="match status" value="1"/>
</dbReference>
<dbReference type="Pfam" id="PF03127">
    <property type="entry name" value="GAT"/>
    <property type="match status" value="1"/>
</dbReference>
<dbReference type="InterPro" id="IPR004152">
    <property type="entry name" value="GAT_dom"/>
</dbReference>
<dbReference type="InterPro" id="IPR008942">
    <property type="entry name" value="ENTH_VHS"/>
</dbReference>
<dbReference type="Gene3D" id="2.30.30.40">
    <property type="entry name" value="SH3 Domains"/>
    <property type="match status" value="1"/>
</dbReference>
<evidence type="ECO:0000256" key="7">
    <source>
        <dbReference type="ARBA" id="ARBA00022448"/>
    </source>
</evidence>
<dbReference type="Pfam" id="PF14604">
    <property type="entry name" value="SH3_9"/>
    <property type="match status" value="1"/>
</dbReference>
<keyword evidence="6 11" id="KW-0728">SH3 domain</keyword>
<dbReference type="Gene3D" id="1.25.40.90">
    <property type="match status" value="1"/>
</dbReference>
<evidence type="ECO:0000256" key="1">
    <source>
        <dbReference type="ARBA" id="ARBA00002654"/>
    </source>
</evidence>
<dbReference type="SMART" id="SM00288">
    <property type="entry name" value="VHS"/>
    <property type="match status" value="1"/>
</dbReference>
<feature type="compositionally biased region" description="Low complexity" evidence="12">
    <location>
        <begin position="266"/>
        <end position="287"/>
    </location>
</feature>
<feature type="compositionally biased region" description="Polar residues" evidence="12">
    <location>
        <begin position="390"/>
        <end position="401"/>
    </location>
</feature>
<dbReference type="Pfam" id="PF00790">
    <property type="entry name" value="VHS"/>
    <property type="match status" value="1"/>
</dbReference>
<feature type="compositionally biased region" description="Low complexity" evidence="12">
    <location>
        <begin position="908"/>
        <end position="922"/>
    </location>
</feature>
<feature type="region of interest" description="Disordered" evidence="12">
    <location>
        <begin position="389"/>
        <end position="414"/>
    </location>
</feature>
<evidence type="ECO:0000256" key="2">
    <source>
        <dbReference type="ARBA" id="ARBA00004125"/>
    </source>
</evidence>
<keyword evidence="10" id="KW-0472">Membrane</keyword>
<protein>
    <recommendedName>
        <fullName evidence="4">Class E vacuolar protein-sorting machinery protein HSE1</fullName>
    </recommendedName>
    <alternativeName>
        <fullName evidence="5">Class E vacuolar protein-sorting machinery protein hse1</fullName>
    </alternativeName>
</protein>
<evidence type="ECO:0000256" key="12">
    <source>
        <dbReference type="SAM" id="MobiDB-lite"/>
    </source>
</evidence>
<comment type="similarity">
    <text evidence="3">Belongs to the STAM family.</text>
</comment>
<feature type="region of interest" description="Disordered" evidence="12">
    <location>
        <begin position="260"/>
        <end position="292"/>
    </location>
</feature>
<feature type="compositionally biased region" description="Polar residues" evidence="12">
    <location>
        <begin position="772"/>
        <end position="788"/>
    </location>
</feature>
<dbReference type="PROSITE" id="PS50179">
    <property type="entry name" value="VHS"/>
    <property type="match status" value="1"/>
</dbReference>
<dbReference type="SUPFAM" id="SSF50044">
    <property type="entry name" value="SH3-domain"/>
    <property type="match status" value="1"/>
</dbReference>
<dbReference type="EMBL" id="JANVFT010000007">
    <property type="protein sequence ID" value="KAJ4500212.1"/>
    <property type="molecule type" value="Genomic_DNA"/>
</dbReference>
<feature type="compositionally biased region" description="Polar residues" evidence="12">
    <location>
        <begin position="1032"/>
        <end position="1042"/>
    </location>
</feature>
<dbReference type="PROSITE" id="PS50002">
    <property type="entry name" value="SH3"/>
    <property type="match status" value="1"/>
</dbReference>
<dbReference type="InterPro" id="IPR002014">
    <property type="entry name" value="VHS_dom"/>
</dbReference>
<evidence type="ECO:0000256" key="3">
    <source>
        <dbReference type="ARBA" id="ARBA00009666"/>
    </source>
</evidence>
<evidence type="ECO:0000313" key="16">
    <source>
        <dbReference type="Proteomes" id="UP001150217"/>
    </source>
</evidence>
<sequence length="1059" mass="113271">MSGMFGGGGTNPYDEIVSKTTDENLTTENWELILNFCDKVQEEGADGARLAVASLLKRLSHRNPNVQLYTLSLTDALSKNVGLTVNREIASRAFTGGLEKLVGDRNTHEKVKKRVLALIKEWTEEWEDQEELGIMEECYEGLRKKNYKFDSIDEPPPPAVDDEIRRREEEELQRVLEMSMQDRGGYNGNSTYSSSSWSQPSGAGSSSSSTNAYGLTATNSASTPAGAGSATGPGAVSHNGYVPSTNPSVVSSYARSTSPKVATPAITSGIGTMSLGSTTSLNSSTSSTKRKHLSNRVRALHAFTPTEPGELAFSAGDIITVVDRGYKDWWRGQLRGRTGIFPVNYVEVLPPPDEEELKREMQQEAAVFSEATNVEKLLELLRDMDREQQEYLQSQTQSTNTSAPAPPPPSRLADNDELQELYRSCMALRPKIVKLIEKYSQKRADLVSMNETFVRARTIFERLMEESLAGYGAAGGYPNAYGAPGYTGNPAGYPVVSPSYSGPVQPGYFPTPTPVPAGGTAGYPTGTYPQQPYPGGTVVQGPAQRPVQGVQSPALGTPTSLGLPGQGDQPITAYEAVHGQPGHPKSAYEAMYGAQRAATQNQQATQGGLQQERHQIQGPVQQQQQQQVYGKQLGQADQAGQMPRQQQQQSSPQQQHPMQQPQLQPQNQTHSHSQSTQSQSSSRSLATSSESSSQPSQLAPPYIYSPTTTYTDPNVQAWAQYYAQGGTDPTGAVYFISVPGIKEGQEVQAETREALHTEQGRGGSSQGQGQSATRIATQYSVSQPSIDNSHPRASAAQDQTQGQVQQGYGNSPYGASPYNVGSIVGGSASTGSLPYPGPASDSGHPNQQPTGQPSRSSTVDSAMSLGSTATAGSFPNPYSEDVENTDGPQRSSSLPYPGESQMPYTEDSSPSGSSGLNNLTSPHSPHSPHTFQSTWQGHPDQHSQQQYQQLQNQQQQTSLYRGVTLTDGPSPLTNIAPPTVNNNLSSFSSASTPSAPSTFPPQSSSPPPPNSQPNAQPIPLSSNSPQGPQPANVPQISTSTPSWVLPKMGPSPAAGVFRA</sequence>
<feature type="compositionally biased region" description="Low complexity" evidence="12">
    <location>
        <begin position="985"/>
        <end position="1002"/>
    </location>
</feature>
<keyword evidence="8" id="KW-0967">Endosome</keyword>
<evidence type="ECO:0000256" key="10">
    <source>
        <dbReference type="ARBA" id="ARBA00023136"/>
    </source>
</evidence>
<name>A0ABQ8VUZ4_9AGAR</name>
<dbReference type="CDD" id="cd11805">
    <property type="entry name" value="SH3_GRB2_like_C"/>
    <property type="match status" value="1"/>
</dbReference>
<dbReference type="InterPro" id="IPR001452">
    <property type="entry name" value="SH3_domain"/>
</dbReference>
<dbReference type="Proteomes" id="UP001150217">
    <property type="component" value="Unassembled WGS sequence"/>
</dbReference>
<feature type="compositionally biased region" description="Low complexity" evidence="12">
    <location>
        <begin position="797"/>
        <end position="809"/>
    </location>
</feature>
<dbReference type="PRINTS" id="PR00452">
    <property type="entry name" value="SH3DOMAIN"/>
</dbReference>
<comment type="function">
    <text evidence="1">Component of the ESCRT-0 complex which is the sorting receptor for ubiquitinated cargo proteins at the multivesicular body (MVB).</text>
</comment>
<comment type="subcellular location">
    <subcellularLocation>
        <location evidence="2">Endosome membrane</location>
        <topology evidence="2">Peripheral membrane protein</topology>
        <orientation evidence="2">Cytoplasmic side</orientation>
    </subcellularLocation>
</comment>
<organism evidence="15 16">
    <name type="scientific">Lentinula lateritia</name>
    <dbReference type="NCBI Taxonomy" id="40482"/>
    <lineage>
        <taxon>Eukaryota</taxon>
        <taxon>Fungi</taxon>
        <taxon>Dikarya</taxon>
        <taxon>Basidiomycota</taxon>
        <taxon>Agaricomycotina</taxon>
        <taxon>Agaricomycetes</taxon>
        <taxon>Agaricomycetidae</taxon>
        <taxon>Agaricales</taxon>
        <taxon>Marasmiineae</taxon>
        <taxon>Omphalotaceae</taxon>
        <taxon>Lentinula</taxon>
    </lineage>
</organism>
<dbReference type="InterPro" id="IPR050670">
    <property type="entry name" value="STAM"/>
</dbReference>
<feature type="domain" description="SH3" evidence="13">
    <location>
        <begin position="292"/>
        <end position="351"/>
    </location>
</feature>
<evidence type="ECO:0000256" key="8">
    <source>
        <dbReference type="ARBA" id="ARBA00022753"/>
    </source>
</evidence>
<feature type="compositionally biased region" description="Polar residues" evidence="12">
    <location>
        <begin position="843"/>
        <end position="873"/>
    </location>
</feature>
<evidence type="ECO:0000256" key="11">
    <source>
        <dbReference type="PROSITE-ProRule" id="PRU00192"/>
    </source>
</evidence>
<keyword evidence="9" id="KW-0653">Protein transport</keyword>
<evidence type="ECO:0000256" key="4">
    <source>
        <dbReference type="ARBA" id="ARBA00017923"/>
    </source>
</evidence>
<feature type="compositionally biased region" description="Low complexity" evidence="12">
    <location>
        <begin position="942"/>
        <end position="956"/>
    </location>
</feature>
<comment type="caution">
    <text evidence="15">The sequence shown here is derived from an EMBL/GenBank/DDBJ whole genome shotgun (WGS) entry which is preliminary data.</text>
</comment>
<feature type="region of interest" description="Disordered" evidence="12">
    <location>
        <begin position="179"/>
        <end position="210"/>
    </location>
</feature>
<dbReference type="SMART" id="SM00326">
    <property type="entry name" value="SH3"/>
    <property type="match status" value="1"/>
</dbReference>
<dbReference type="SUPFAM" id="SSF48464">
    <property type="entry name" value="ENTH/VHS domain"/>
    <property type="match status" value="1"/>
</dbReference>
<keyword evidence="7" id="KW-0813">Transport</keyword>
<dbReference type="PANTHER" id="PTHR45929:SF3">
    <property type="entry name" value="JAK PATHWAY SIGNAL TRANSDUCTION ADAPTOR MOLECULE"/>
    <property type="match status" value="1"/>
</dbReference>
<evidence type="ECO:0000313" key="15">
    <source>
        <dbReference type="EMBL" id="KAJ4500212.1"/>
    </source>
</evidence>
<evidence type="ECO:0000259" key="13">
    <source>
        <dbReference type="PROSITE" id="PS50002"/>
    </source>
</evidence>
<evidence type="ECO:0000259" key="14">
    <source>
        <dbReference type="PROSITE" id="PS50179"/>
    </source>
</evidence>
<dbReference type="Gene3D" id="1.20.5.1940">
    <property type="match status" value="1"/>
</dbReference>
<gene>
    <name evidence="15" type="ORF">C8R41DRAFT_914712</name>
</gene>
<reference evidence="15" key="1">
    <citation type="submission" date="2022-08" db="EMBL/GenBank/DDBJ databases">
        <title>A Global Phylogenomic Analysis of the Shiitake Genus Lentinula.</title>
        <authorList>
            <consortium name="DOE Joint Genome Institute"/>
            <person name="Sierra-Patev S."/>
            <person name="Min B."/>
            <person name="Naranjo-Ortiz M."/>
            <person name="Looney B."/>
            <person name="Konkel Z."/>
            <person name="Slot J.C."/>
            <person name="Sakamoto Y."/>
            <person name="Steenwyk J.L."/>
            <person name="Rokas A."/>
            <person name="Carro J."/>
            <person name="Camarero S."/>
            <person name="Ferreira P."/>
            <person name="Molpeceres G."/>
            <person name="Ruiz-Duenas F.J."/>
            <person name="Serrano A."/>
            <person name="Henrissat B."/>
            <person name="Drula E."/>
            <person name="Hughes K.W."/>
            <person name="Mata J.L."/>
            <person name="Ishikawa N.K."/>
            <person name="Vargas-Isla R."/>
            <person name="Ushijima S."/>
            <person name="Smith C.A."/>
            <person name="Ahrendt S."/>
            <person name="Andreopoulos W."/>
            <person name="He G."/>
            <person name="Labutti K."/>
            <person name="Lipzen A."/>
            <person name="Ng V."/>
            <person name="Riley R."/>
            <person name="Sandor L."/>
            <person name="Barry K."/>
            <person name="Martinez A.T."/>
            <person name="Xiao Y."/>
            <person name="Gibbons J.G."/>
            <person name="Terashima K."/>
            <person name="Grigoriev I.V."/>
            <person name="Hibbett D.S."/>
        </authorList>
    </citation>
    <scope>NUCLEOTIDE SEQUENCE</scope>
    <source>
        <strain evidence="15">RHP3577 ss4</strain>
    </source>
</reference>
<dbReference type="InterPro" id="IPR036028">
    <property type="entry name" value="SH3-like_dom_sf"/>
</dbReference>
<proteinExistence type="inferred from homology"/>
<feature type="domain" description="VHS" evidence="14">
    <location>
        <begin position="20"/>
        <end position="150"/>
    </location>
</feature>
<feature type="compositionally biased region" description="Polar residues" evidence="12">
    <location>
        <begin position="923"/>
        <end position="936"/>
    </location>
</feature>
<feature type="compositionally biased region" description="Low complexity" evidence="12">
    <location>
        <begin position="188"/>
        <end position="210"/>
    </location>
</feature>